<accession>A0A401WAF9</accession>
<dbReference type="AlphaFoldDB" id="A0A401WAF9"/>
<dbReference type="Gene3D" id="1.10.260.40">
    <property type="entry name" value="lambda repressor-like DNA-binding domains"/>
    <property type="match status" value="1"/>
</dbReference>
<gene>
    <name evidence="2" type="ORF">GKJPGBOP_06046</name>
</gene>
<dbReference type="SMART" id="SM00530">
    <property type="entry name" value="HTH_XRE"/>
    <property type="match status" value="1"/>
</dbReference>
<reference evidence="2 3" key="1">
    <citation type="submission" date="2018-11" db="EMBL/GenBank/DDBJ databases">
        <title>Whole genome sequence of Streptomyces paromomycinus NBRC 15454(T).</title>
        <authorList>
            <person name="Komaki H."/>
            <person name="Tamura T."/>
        </authorList>
    </citation>
    <scope>NUCLEOTIDE SEQUENCE [LARGE SCALE GENOMIC DNA]</scope>
    <source>
        <strain evidence="2 3">NBRC 15454</strain>
    </source>
</reference>
<evidence type="ECO:0000313" key="2">
    <source>
        <dbReference type="EMBL" id="GCD46298.1"/>
    </source>
</evidence>
<dbReference type="CDD" id="cd00093">
    <property type="entry name" value="HTH_XRE"/>
    <property type="match status" value="1"/>
</dbReference>
<name>A0A401WAF9_STREY</name>
<proteinExistence type="predicted"/>
<dbReference type="PROSITE" id="PS50943">
    <property type="entry name" value="HTH_CROC1"/>
    <property type="match status" value="1"/>
</dbReference>
<evidence type="ECO:0000259" key="1">
    <source>
        <dbReference type="PROSITE" id="PS50943"/>
    </source>
</evidence>
<feature type="domain" description="HTH cro/C1-type" evidence="1">
    <location>
        <begin position="9"/>
        <end position="63"/>
    </location>
</feature>
<organism evidence="2 3">
    <name type="scientific">Streptomyces paromomycinus</name>
    <name type="common">Streptomyces rimosus subsp. paromomycinus</name>
    <dbReference type="NCBI Taxonomy" id="92743"/>
    <lineage>
        <taxon>Bacteria</taxon>
        <taxon>Bacillati</taxon>
        <taxon>Actinomycetota</taxon>
        <taxon>Actinomycetes</taxon>
        <taxon>Kitasatosporales</taxon>
        <taxon>Streptomycetaceae</taxon>
        <taxon>Streptomyces</taxon>
    </lineage>
</organism>
<dbReference type="Proteomes" id="UP000286746">
    <property type="component" value="Unassembled WGS sequence"/>
</dbReference>
<keyword evidence="3" id="KW-1185">Reference proteome</keyword>
<sequence>MVAQFGEQLRRALKARGLSIREAARRLSYDPAYLNRVVNGRQIPSSHLVDRLDHLLGAEGAIVTVAASLTPDDRGRISRAIARPTRLDRQAVDALAGVLAAQRRLDDAVGAAPLIHPTEAQLLTVKHLLRDARGPHRDALLGVVAEYVQFTGWLHASAGNHVEASIHLHDAVDLADEAEDGTLAAQALNFRGYIARRQRRPTAVARWFEFAYRTPGAHAAQRMGDAAQAAQGYAQTGDRETAKRLLGEAAGLTDAAREQPPGTAYWLTPDFQRLSLGLAHLGMAEYGVAADHLRAGLNGLPTEQRHADWTSEYRTALRDAERAR</sequence>
<comment type="caution">
    <text evidence="2">The sequence shown here is derived from an EMBL/GenBank/DDBJ whole genome shotgun (WGS) entry which is preliminary data.</text>
</comment>
<dbReference type="RefSeq" id="WP_125056694.1">
    <property type="nucleotide sequence ID" value="NZ_BHZD01000001.1"/>
</dbReference>
<dbReference type="EMBL" id="BHZD01000001">
    <property type="protein sequence ID" value="GCD46298.1"/>
    <property type="molecule type" value="Genomic_DNA"/>
</dbReference>
<protein>
    <submittedName>
        <fullName evidence="2">XRE family transcriptional regulator</fullName>
    </submittedName>
</protein>
<evidence type="ECO:0000313" key="3">
    <source>
        <dbReference type="Proteomes" id="UP000286746"/>
    </source>
</evidence>
<dbReference type="GO" id="GO:0003677">
    <property type="term" value="F:DNA binding"/>
    <property type="evidence" value="ECO:0007669"/>
    <property type="project" value="InterPro"/>
</dbReference>
<dbReference type="InterPro" id="IPR001387">
    <property type="entry name" value="Cro/C1-type_HTH"/>
</dbReference>
<dbReference type="InterPro" id="IPR010982">
    <property type="entry name" value="Lambda_DNA-bd_dom_sf"/>
</dbReference>
<dbReference type="SUPFAM" id="SSF47413">
    <property type="entry name" value="lambda repressor-like DNA-binding domains"/>
    <property type="match status" value="1"/>
</dbReference>
<dbReference type="Pfam" id="PF13560">
    <property type="entry name" value="HTH_31"/>
    <property type="match status" value="1"/>
</dbReference>